<dbReference type="EMBL" id="CADCXU010004110">
    <property type="protein sequence ID" value="CAA9995857.1"/>
    <property type="molecule type" value="Genomic_DNA"/>
</dbReference>
<evidence type="ECO:0000313" key="3">
    <source>
        <dbReference type="Proteomes" id="UP000479000"/>
    </source>
</evidence>
<protein>
    <submittedName>
        <fullName evidence="2">Uncharacterized protein</fullName>
    </submittedName>
</protein>
<evidence type="ECO:0000256" key="1">
    <source>
        <dbReference type="SAM" id="MobiDB-lite"/>
    </source>
</evidence>
<organism evidence="2 3">
    <name type="scientific">Nesidiocoris tenuis</name>
    <dbReference type="NCBI Taxonomy" id="355587"/>
    <lineage>
        <taxon>Eukaryota</taxon>
        <taxon>Metazoa</taxon>
        <taxon>Ecdysozoa</taxon>
        <taxon>Arthropoda</taxon>
        <taxon>Hexapoda</taxon>
        <taxon>Insecta</taxon>
        <taxon>Pterygota</taxon>
        <taxon>Neoptera</taxon>
        <taxon>Paraneoptera</taxon>
        <taxon>Hemiptera</taxon>
        <taxon>Heteroptera</taxon>
        <taxon>Panheteroptera</taxon>
        <taxon>Cimicomorpha</taxon>
        <taxon>Miridae</taxon>
        <taxon>Dicyphina</taxon>
        <taxon>Nesidiocoris</taxon>
    </lineage>
</organism>
<accession>A0A6H5G1C8</accession>
<keyword evidence="3" id="KW-1185">Reference proteome</keyword>
<reference evidence="2 3" key="1">
    <citation type="submission" date="2020-02" db="EMBL/GenBank/DDBJ databases">
        <authorList>
            <person name="Ferguson B K."/>
        </authorList>
    </citation>
    <scope>NUCLEOTIDE SEQUENCE [LARGE SCALE GENOMIC DNA]</scope>
</reference>
<proteinExistence type="predicted"/>
<feature type="region of interest" description="Disordered" evidence="1">
    <location>
        <begin position="149"/>
        <end position="178"/>
    </location>
</feature>
<evidence type="ECO:0000313" key="2">
    <source>
        <dbReference type="EMBL" id="CAA9995857.1"/>
    </source>
</evidence>
<name>A0A6H5G1C8_9HEMI</name>
<feature type="compositionally biased region" description="Acidic residues" evidence="1">
    <location>
        <begin position="169"/>
        <end position="178"/>
    </location>
</feature>
<dbReference type="Proteomes" id="UP000479000">
    <property type="component" value="Unassembled WGS sequence"/>
</dbReference>
<dbReference type="AlphaFoldDB" id="A0A6H5G1C8"/>
<gene>
    <name evidence="2" type="ORF">NTEN_LOCUS2580</name>
</gene>
<sequence length="178" mass="19525">MSKNARIKVMKLSNVMKPNVWKCSSPGVTVLCATLLCRYAHIGTPWRSPVRPRALFSYLRPSGSTAAAPGTAGRSGPAEIASSSHSYSRLYDSSVLLLFPPAGSPSPAEDLLNRRKNLVLRILPHRILRYRIPHHRIFCLRDTLGGENGTATSPRHLPAQRRAETNDVAGDDGPYEIT</sequence>